<dbReference type="EMBL" id="JAVDXT010000002">
    <property type="protein sequence ID" value="MDR7377743.1"/>
    <property type="molecule type" value="Genomic_DNA"/>
</dbReference>
<proteinExistence type="predicted"/>
<sequence length="124" mass="13188">MHASLEFHDSEVRSTAAQADTLQIAFSAAWVRLAPDQAGYAQSLHIQCLGARWDGSLADCMGRLSGGRLLDGDSALSSLALPYASTGPVRLELQFSNGTQLQVHAESLVCGFNGDPKFVESFAC</sequence>
<organism evidence="1 2">
    <name type="scientific">Rhodoferax ferrireducens</name>
    <dbReference type="NCBI Taxonomy" id="192843"/>
    <lineage>
        <taxon>Bacteria</taxon>
        <taxon>Pseudomonadati</taxon>
        <taxon>Pseudomonadota</taxon>
        <taxon>Betaproteobacteria</taxon>
        <taxon>Burkholderiales</taxon>
        <taxon>Comamonadaceae</taxon>
        <taxon>Rhodoferax</taxon>
    </lineage>
</organism>
<name>A0ABU2C8T1_9BURK</name>
<dbReference type="RefSeq" id="WP_310373366.1">
    <property type="nucleotide sequence ID" value="NZ_JAVDXT010000002.1"/>
</dbReference>
<dbReference type="Proteomes" id="UP001180487">
    <property type="component" value="Unassembled WGS sequence"/>
</dbReference>
<accession>A0ABU2C8T1</accession>
<evidence type="ECO:0000313" key="1">
    <source>
        <dbReference type="EMBL" id="MDR7377743.1"/>
    </source>
</evidence>
<gene>
    <name evidence="1" type="ORF">J2X19_002422</name>
</gene>
<keyword evidence="2" id="KW-1185">Reference proteome</keyword>
<comment type="caution">
    <text evidence="1">The sequence shown here is derived from an EMBL/GenBank/DDBJ whole genome shotgun (WGS) entry which is preliminary data.</text>
</comment>
<reference evidence="1 2" key="1">
    <citation type="submission" date="2023-07" db="EMBL/GenBank/DDBJ databases">
        <title>Sorghum-associated microbial communities from plants grown in Nebraska, USA.</title>
        <authorList>
            <person name="Schachtman D."/>
        </authorList>
    </citation>
    <scope>NUCLEOTIDE SEQUENCE [LARGE SCALE GENOMIC DNA]</scope>
    <source>
        <strain evidence="1 2">BE313</strain>
    </source>
</reference>
<evidence type="ECO:0000313" key="2">
    <source>
        <dbReference type="Proteomes" id="UP001180487"/>
    </source>
</evidence>
<protein>
    <submittedName>
        <fullName evidence="1">Uncharacterized protein</fullName>
    </submittedName>
</protein>